<reference evidence="1 2" key="1">
    <citation type="submission" date="2019-11" db="EMBL/GenBank/DDBJ databases">
        <title>Comparative genomics of hydrocarbon-degrading Desulfosarcina strains.</title>
        <authorList>
            <person name="Watanabe M."/>
            <person name="Kojima H."/>
            <person name="Fukui M."/>
        </authorList>
    </citation>
    <scope>NUCLEOTIDE SEQUENCE [LARGE SCALE GENOMIC DNA]</scope>
    <source>
        <strain evidence="1 2">28bB2T</strain>
    </source>
</reference>
<name>A0A5K7ZUQ2_9BACT</name>
<accession>A0A5K7ZUQ2</accession>
<dbReference type="KEGG" id="dov:DSCO28_45040"/>
<dbReference type="RefSeq" id="WP_155324022.1">
    <property type="nucleotide sequence ID" value="NZ_AP021876.1"/>
</dbReference>
<dbReference type="Proteomes" id="UP000425960">
    <property type="component" value="Chromosome"/>
</dbReference>
<protein>
    <submittedName>
        <fullName evidence="1">Uncharacterized protein</fullName>
    </submittedName>
</protein>
<dbReference type="EMBL" id="AP021876">
    <property type="protein sequence ID" value="BBO83938.1"/>
    <property type="molecule type" value="Genomic_DNA"/>
</dbReference>
<proteinExistence type="predicted"/>
<sequence>MNDREIHNHFENDCQNVPTYDFVGAHGSINDYGDVDRLIEDFINSIEDGYFLQWEAVERTEHGLPLTPLQQKTMDDLVSFCEDPNQPILYIDEIARPMEPWYVIIQQIAEWLLLDQLRTSDVHFACATEGWPNLYECVEAPENKLIPPEGIASPINVVPIELQHRLWLQSCFDPLLGIGQPTYEKDPEVIRLKDQTFRVDEFIEELREHRDTVEYLNLTLENMLKILVMPKNDEKLFVMLMSENLGLESRQTLLSGFL</sequence>
<evidence type="ECO:0000313" key="1">
    <source>
        <dbReference type="EMBL" id="BBO83938.1"/>
    </source>
</evidence>
<dbReference type="AlphaFoldDB" id="A0A5K7ZUQ2"/>
<organism evidence="1 2">
    <name type="scientific">Desulfosarcina ovata subsp. sediminis</name>
    <dbReference type="NCBI Taxonomy" id="885957"/>
    <lineage>
        <taxon>Bacteria</taxon>
        <taxon>Pseudomonadati</taxon>
        <taxon>Thermodesulfobacteriota</taxon>
        <taxon>Desulfobacteria</taxon>
        <taxon>Desulfobacterales</taxon>
        <taxon>Desulfosarcinaceae</taxon>
        <taxon>Desulfosarcina</taxon>
    </lineage>
</organism>
<gene>
    <name evidence="1" type="ORF">DSCO28_45040</name>
</gene>
<evidence type="ECO:0000313" key="2">
    <source>
        <dbReference type="Proteomes" id="UP000425960"/>
    </source>
</evidence>